<protein>
    <submittedName>
        <fullName evidence="1">Uncharacterized protein</fullName>
    </submittedName>
</protein>
<dbReference type="EMBL" id="FUWU01000008">
    <property type="protein sequence ID" value="SJZ47621.1"/>
    <property type="molecule type" value="Genomic_DNA"/>
</dbReference>
<dbReference type="AlphaFoldDB" id="A0A1T4KZ18"/>
<accession>A0A1T4KZ18</accession>
<reference evidence="1 2" key="1">
    <citation type="submission" date="2017-02" db="EMBL/GenBank/DDBJ databases">
        <authorList>
            <person name="Peterson S.W."/>
        </authorList>
    </citation>
    <scope>NUCLEOTIDE SEQUENCE [LARGE SCALE GENOMIC DNA]</scope>
    <source>
        <strain evidence="1 2">ATCC 43854</strain>
    </source>
</reference>
<evidence type="ECO:0000313" key="1">
    <source>
        <dbReference type="EMBL" id="SJZ47621.1"/>
    </source>
</evidence>
<evidence type="ECO:0000313" key="2">
    <source>
        <dbReference type="Proteomes" id="UP000190449"/>
    </source>
</evidence>
<name>A0A1T4KZ18_9BACT</name>
<proteinExistence type="predicted"/>
<sequence>MKKEKFRISGWRESLLRNFLQKGIQSNGQFFGTEQIQMVVVRKNLHGVVVFPVFIFVQHVKIAFLAGKGIDKIQQDFGVFEGWSVTPPRPV</sequence>
<gene>
    <name evidence="1" type="ORF">SAMN02745108_00696</name>
</gene>
<organism evidence="1 2">
    <name type="scientific">Fibrobacter intestinalis</name>
    <dbReference type="NCBI Taxonomy" id="28122"/>
    <lineage>
        <taxon>Bacteria</taxon>
        <taxon>Pseudomonadati</taxon>
        <taxon>Fibrobacterota</taxon>
        <taxon>Fibrobacteria</taxon>
        <taxon>Fibrobacterales</taxon>
        <taxon>Fibrobacteraceae</taxon>
        <taxon>Fibrobacter</taxon>
    </lineage>
</organism>
<dbReference type="Proteomes" id="UP000190449">
    <property type="component" value="Unassembled WGS sequence"/>
</dbReference>